<evidence type="ECO:0000313" key="14">
    <source>
        <dbReference type="Proteomes" id="UP000635387"/>
    </source>
</evidence>
<evidence type="ECO:0000313" key="13">
    <source>
        <dbReference type="EMBL" id="GHH32568.1"/>
    </source>
</evidence>
<evidence type="ECO:0000256" key="2">
    <source>
        <dbReference type="ARBA" id="ARBA00004236"/>
    </source>
</evidence>
<keyword evidence="4" id="KW-0597">Phosphoprotein</keyword>
<dbReference type="InterPro" id="IPR004358">
    <property type="entry name" value="Sig_transdc_His_kin-like_C"/>
</dbReference>
<evidence type="ECO:0000259" key="11">
    <source>
        <dbReference type="PROSITE" id="PS50109"/>
    </source>
</evidence>
<dbReference type="Gene3D" id="3.30.565.10">
    <property type="entry name" value="Histidine kinase-like ATPase, C-terminal domain"/>
    <property type="match status" value="1"/>
</dbReference>
<dbReference type="InterPro" id="IPR052162">
    <property type="entry name" value="Sensor_kinase/Photoreceptor"/>
</dbReference>
<dbReference type="InterPro" id="IPR003660">
    <property type="entry name" value="HAMP_dom"/>
</dbReference>
<feature type="domain" description="HAMP" evidence="12">
    <location>
        <begin position="204"/>
        <end position="256"/>
    </location>
</feature>
<dbReference type="Pfam" id="PF05227">
    <property type="entry name" value="CHASE3"/>
    <property type="match status" value="1"/>
</dbReference>
<dbReference type="EMBL" id="BNAY01000010">
    <property type="protein sequence ID" value="GHH32568.1"/>
    <property type="molecule type" value="Genomic_DNA"/>
</dbReference>
<reference evidence="14" key="1">
    <citation type="journal article" date="2019" name="Int. J. Syst. Evol. Microbiol.">
        <title>The Global Catalogue of Microorganisms (GCM) 10K type strain sequencing project: providing services to taxonomists for standard genome sequencing and annotation.</title>
        <authorList>
            <consortium name="The Broad Institute Genomics Platform"/>
            <consortium name="The Broad Institute Genome Sequencing Center for Infectious Disease"/>
            <person name="Wu L."/>
            <person name="Ma J."/>
        </authorList>
    </citation>
    <scope>NUCLEOTIDE SEQUENCE [LARGE SCALE GENOMIC DNA]</scope>
    <source>
        <strain evidence="14">CGMCC 4.7683</strain>
    </source>
</reference>
<evidence type="ECO:0000256" key="10">
    <source>
        <dbReference type="SAM" id="Phobius"/>
    </source>
</evidence>
<dbReference type="Gene3D" id="6.10.340.10">
    <property type="match status" value="1"/>
</dbReference>
<dbReference type="InterPro" id="IPR003594">
    <property type="entry name" value="HATPase_dom"/>
</dbReference>
<evidence type="ECO:0000256" key="6">
    <source>
        <dbReference type="ARBA" id="ARBA00022692"/>
    </source>
</evidence>
<dbReference type="Gene3D" id="1.10.287.130">
    <property type="match status" value="1"/>
</dbReference>
<sequence>MKPVWSISRWAALSGVIATLLLGGAIVAGSLALTNLTDSRARLLDVTGPQVLQSTSLATAMLNQETGVRGYILAGRREFLEPYQEGLRAQEAAVAELWRLGAIPGTAIGDDLDRVLRAATTWRRAVIEPVLAGAPATGAQVDASKPLFDEVRGSLSVLQSRLESERLDAREDLSSSADVLRAMLIVIAVLLCGALALVFLVLHRNLIKPIRRLAAEVRDVATSDIHREVRGSGPKEMRELASDVESLRSRIIAEVTDLERAQETIAVRTRELERSNSDLEQFAYVASHDLQEPLRKVASFCQLLQKRYQGKLDERGDQYIGFAVDGAKRMQALINDLLAFSRVGRRPGENVLLETGDLLDTALGNLEDAIAESGARVTHGDLPAVLGEKSLLTAVFQNLVGNAIKFRGEDPPEIEVSAERDGADWRFSVTDNGIGISDEYAERIFVIFQRLHGRGDYPGTGIGLALCRKIVEHHGGRVWLDTGVATGTRFCFTLPAVPAPEPATAQPVSEGNVRG</sequence>
<evidence type="ECO:0000256" key="8">
    <source>
        <dbReference type="ARBA" id="ARBA00022989"/>
    </source>
</evidence>
<keyword evidence="6 10" id="KW-0812">Transmembrane</keyword>
<dbReference type="SUPFAM" id="SSF47384">
    <property type="entry name" value="Homodimeric domain of signal transducing histidine kinase"/>
    <property type="match status" value="1"/>
</dbReference>
<feature type="transmembrane region" description="Helical" evidence="10">
    <location>
        <begin position="179"/>
        <end position="202"/>
    </location>
</feature>
<dbReference type="PANTHER" id="PTHR43304">
    <property type="entry name" value="PHYTOCHROME-LIKE PROTEIN CPH1"/>
    <property type="match status" value="1"/>
</dbReference>
<evidence type="ECO:0000256" key="3">
    <source>
        <dbReference type="ARBA" id="ARBA00012438"/>
    </source>
</evidence>
<keyword evidence="10" id="KW-0472">Membrane</keyword>
<dbReference type="SMART" id="SM00304">
    <property type="entry name" value="HAMP"/>
    <property type="match status" value="1"/>
</dbReference>
<evidence type="ECO:0000256" key="7">
    <source>
        <dbReference type="ARBA" id="ARBA00022777"/>
    </source>
</evidence>
<dbReference type="InterPro" id="IPR005467">
    <property type="entry name" value="His_kinase_dom"/>
</dbReference>
<evidence type="ECO:0000256" key="5">
    <source>
        <dbReference type="ARBA" id="ARBA00022679"/>
    </source>
</evidence>
<dbReference type="InterPro" id="IPR036097">
    <property type="entry name" value="HisK_dim/P_sf"/>
</dbReference>
<evidence type="ECO:0000256" key="1">
    <source>
        <dbReference type="ARBA" id="ARBA00000085"/>
    </source>
</evidence>
<dbReference type="Pfam" id="PF02518">
    <property type="entry name" value="HATPase_c"/>
    <property type="match status" value="1"/>
</dbReference>
<dbReference type="RefSeq" id="WP_191258677.1">
    <property type="nucleotide sequence ID" value="NZ_BNAY01000010.1"/>
</dbReference>
<dbReference type="InterPro" id="IPR036890">
    <property type="entry name" value="HATPase_C_sf"/>
</dbReference>
<comment type="subcellular location">
    <subcellularLocation>
        <location evidence="2">Cell membrane</location>
    </subcellularLocation>
</comment>
<dbReference type="CDD" id="cd16921">
    <property type="entry name" value="HATPase_FilI-like"/>
    <property type="match status" value="1"/>
</dbReference>
<keyword evidence="14" id="KW-1185">Reference proteome</keyword>
<evidence type="ECO:0000259" key="12">
    <source>
        <dbReference type="PROSITE" id="PS50885"/>
    </source>
</evidence>
<comment type="catalytic activity">
    <reaction evidence="1">
        <text>ATP + protein L-histidine = ADP + protein N-phospho-L-histidine.</text>
        <dbReference type="EC" id="2.7.13.3"/>
    </reaction>
</comment>
<dbReference type="InterPro" id="IPR007891">
    <property type="entry name" value="CHASE3"/>
</dbReference>
<organism evidence="13 14">
    <name type="scientific">Amycolatopsis oliviviridis</name>
    <dbReference type="NCBI Taxonomy" id="1471590"/>
    <lineage>
        <taxon>Bacteria</taxon>
        <taxon>Bacillati</taxon>
        <taxon>Actinomycetota</taxon>
        <taxon>Actinomycetes</taxon>
        <taxon>Pseudonocardiales</taxon>
        <taxon>Pseudonocardiaceae</taxon>
        <taxon>Amycolatopsis</taxon>
    </lineage>
</organism>
<dbReference type="PROSITE" id="PS50885">
    <property type="entry name" value="HAMP"/>
    <property type="match status" value="1"/>
</dbReference>
<dbReference type="InterPro" id="IPR003661">
    <property type="entry name" value="HisK_dim/P_dom"/>
</dbReference>
<feature type="domain" description="Histidine kinase" evidence="11">
    <location>
        <begin position="285"/>
        <end position="498"/>
    </location>
</feature>
<dbReference type="PROSITE" id="PS50109">
    <property type="entry name" value="HIS_KIN"/>
    <property type="match status" value="1"/>
</dbReference>
<dbReference type="Pfam" id="PF00512">
    <property type="entry name" value="HisKA"/>
    <property type="match status" value="1"/>
</dbReference>
<dbReference type="EC" id="2.7.13.3" evidence="3"/>
<dbReference type="CDD" id="cd00082">
    <property type="entry name" value="HisKA"/>
    <property type="match status" value="1"/>
</dbReference>
<dbReference type="Pfam" id="PF00672">
    <property type="entry name" value="HAMP"/>
    <property type="match status" value="1"/>
</dbReference>
<proteinExistence type="predicted"/>
<dbReference type="PANTHER" id="PTHR43304:SF1">
    <property type="entry name" value="PAC DOMAIN-CONTAINING PROTEIN"/>
    <property type="match status" value="1"/>
</dbReference>
<dbReference type="GO" id="GO:0016301">
    <property type="term" value="F:kinase activity"/>
    <property type="evidence" value="ECO:0007669"/>
    <property type="project" value="UniProtKB-KW"/>
</dbReference>
<dbReference type="PRINTS" id="PR00344">
    <property type="entry name" value="BCTRLSENSOR"/>
</dbReference>
<comment type="caution">
    <text evidence="13">The sequence shown here is derived from an EMBL/GenBank/DDBJ whole genome shotgun (WGS) entry which is preliminary data.</text>
</comment>
<dbReference type="SMART" id="SM00387">
    <property type="entry name" value="HATPase_c"/>
    <property type="match status" value="1"/>
</dbReference>
<keyword evidence="9" id="KW-0902">Two-component regulatory system</keyword>
<protein>
    <recommendedName>
        <fullName evidence="3">histidine kinase</fullName>
        <ecNumber evidence="3">2.7.13.3</ecNumber>
    </recommendedName>
</protein>
<accession>A0ABQ3M3D6</accession>
<evidence type="ECO:0000256" key="4">
    <source>
        <dbReference type="ARBA" id="ARBA00022553"/>
    </source>
</evidence>
<evidence type="ECO:0000256" key="9">
    <source>
        <dbReference type="ARBA" id="ARBA00023012"/>
    </source>
</evidence>
<keyword evidence="5" id="KW-0808">Transferase</keyword>
<name>A0ABQ3M3D6_9PSEU</name>
<dbReference type="SUPFAM" id="SSF55874">
    <property type="entry name" value="ATPase domain of HSP90 chaperone/DNA topoisomerase II/histidine kinase"/>
    <property type="match status" value="1"/>
</dbReference>
<keyword evidence="8 10" id="KW-1133">Transmembrane helix</keyword>
<keyword evidence="7 13" id="KW-0418">Kinase</keyword>
<dbReference type="SMART" id="SM00388">
    <property type="entry name" value="HisKA"/>
    <property type="match status" value="1"/>
</dbReference>
<dbReference type="Proteomes" id="UP000635387">
    <property type="component" value="Unassembled WGS sequence"/>
</dbReference>
<gene>
    <name evidence="13" type="ORF">GCM10017790_69880</name>
</gene>